<organism evidence="1">
    <name type="scientific">marine sediment metagenome</name>
    <dbReference type="NCBI Taxonomy" id="412755"/>
    <lineage>
        <taxon>unclassified sequences</taxon>
        <taxon>metagenomes</taxon>
        <taxon>ecological metagenomes</taxon>
    </lineage>
</organism>
<reference evidence="1" key="1">
    <citation type="journal article" date="2014" name="Front. Microbiol.">
        <title>High frequency of phylogenetically diverse reductive dehalogenase-homologous genes in deep subseafloor sedimentary metagenomes.</title>
        <authorList>
            <person name="Kawai M."/>
            <person name="Futagami T."/>
            <person name="Toyoda A."/>
            <person name="Takaki Y."/>
            <person name="Nishi S."/>
            <person name="Hori S."/>
            <person name="Arai W."/>
            <person name="Tsubouchi T."/>
            <person name="Morono Y."/>
            <person name="Uchiyama I."/>
            <person name="Ito T."/>
            <person name="Fujiyama A."/>
            <person name="Inagaki F."/>
            <person name="Takami H."/>
        </authorList>
    </citation>
    <scope>NUCLEOTIDE SEQUENCE</scope>
    <source>
        <strain evidence="1">Expedition CK06-06</strain>
    </source>
</reference>
<proteinExistence type="predicted"/>
<gene>
    <name evidence="1" type="ORF">S06H3_28452</name>
</gene>
<comment type="caution">
    <text evidence="1">The sequence shown here is derived from an EMBL/GenBank/DDBJ whole genome shotgun (WGS) entry which is preliminary data.</text>
</comment>
<accession>X1NFE5</accession>
<name>X1NFE5_9ZZZZ</name>
<feature type="non-terminal residue" evidence="1">
    <location>
        <position position="36"/>
    </location>
</feature>
<evidence type="ECO:0000313" key="1">
    <source>
        <dbReference type="EMBL" id="GAI28931.1"/>
    </source>
</evidence>
<sequence length="36" mass="3927">MRKKRAVIIAALVTLLFSTIALPSNNEIIEGAWQGT</sequence>
<protein>
    <submittedName>
        <fullName evidence="1">Uncharacterized protein</fullName>
    </submittedName>
</protein>
<dbReference type="AlphaFoldDB" id="X1NFE5"/>
<dbReference type="EMBL" id="BARV01016604">
    <property type="protein sequence ID" value="GAI28931.1"/>
    <property type="molecule type" value="Genomic_DNA"/>
</dbReference>